<proteinExistence type="predicted"/>
<reference evidence="1 2" key="1">
    <citation type="journal article" date="2013" name="BMC Genomics">
        <title>The genome and transcriptome of the pine saprophyte Ophiostoma piceae, and a comparison with the bark beetle-associated pine pathogen Grosmannia clavigera.</title>
        <authorList>
            <person name="Haridas S."/>
            <person name="Wang Y."/>
            <person name="Lim L."/>
            <person name="Massoumi Alamouti S."/>
            <person name="Jackman S."/>
            <person name="Docking R."/>
            <person name="Robertson G."/>
            <person name="Birol I."/>
            <person name="Bohlmann J."/>
            <person name="Breuil C."/>
        </authorList>
    </citation>
    <scope>NUCLEOTIDE SEQUENCE [LARGE SCALE GENOMIC DNA]</scope>
    <source>
        <strain evidence="1 2">UAMH 11346</strain>
    </source>
</reference>
<evidence type="ECO:0000313" key="2">
    <source>
        <dbReference type="Proteomes" id="UP000016923"/>
    </source>
</evidence>
<organism evidence="1 2">
    <name type="scientific">Ophiostoma piceae (strain UAMH 11346)</name>
    <name type="common">Sap stain fungus</name>
    <dbReference type="NCBI Taxonomy" id="1262450"/>
    <lineage>
        <taxon>Eukaryota</taxon>
        <taxon>Fungi</taxon>
        <taxon>Dikarya</taxon>
        <taxon>Ascomycota</taxon>
        <taxon>Pezizomycotina</taxon>
        <taxon>Sordariomycetes</taxon>
        <taxon>Sordariomycetidae</taxon>
        <taxon>Ophiostomatales</taxon>
        <taxon>Ophiostomataceae</taxon>
        <taxon>Ophiostoma</taxon>
    </lineage>
</organism>
<gene>
    <name evidence="1" type="ORF">F503_02679</name>
</gene>
<dbReference type="PANTHER" id="PTHR10039:SF5">
    <property type="entry name" value="NACHT DOMAIN-CONTAINING PROTEIN"/>
    <property type="match status" value="1"/>
</dbReference>
<dbReference type="EMBL" id="KE148153">
    <property type="protein sequence ID" value="EPE06551.1"/>
    <property type="molecule type" value="Genomic_DNA"/>
</dbReference>
<dbReference type="PANTHER" id="PTHR10039">
    <property type="entry name" value="AMELOGENIN"/>
    <property type="match status" value="1"/>
</dbReference>
<dbReference type="Proteomes" id="UP000016923">
    <property type="component" value="Unassembled WGS sequence"/>
</dbReference>
<keyword evidence="2" id="KW-1185">Reference proteome</keyword>
<sequence length="91" mass="10626">MGLVDILNDWIQVSGGRVKLCVSSRELPVFQKRLGISHRIRMQDLNRQDISNYVIEKLQCMKSLYDEIVWRSDGIFLWTTLVMKLVGNMIL</sequence>
<dbReference type="HOGENOM" id="CLU_2427628_0_0_1"/>
<dbReference type="VEuPathDB" id="FungiDB:F503_02679"/>
<dbReference type="OrthoDB" id="443402at2759"/>
<accession>S3C421</accession>
<dbReference type="STRING" id="1262450.S3C421"/>
<evidence type="ECO:0000313" key="1">
    <source>
        <dbReference type="EMBL" id="EPE06551.1"/>
    </source>
</evidence>
<dbReference type="AlphaFoldDB" id="S3C421"/>
<protein>
    <submittedName>
        <fullName evidence="1">Uncharacterized protein</fullName>
    </submittedName>
</protein>
<name>S3C421_OPHP1</name>